<accession>A0A4P9YBY1</accession>
<reference evidence="4" key="1">
    <citation type="journal article" date="2018" name="Nat. Microbiol.">
        <title>Leveraging single-cell genomics to expand the fungal tree of life.</title>
        <authorList>
            <person name="Ahrendt S.R."/>
            <person name="Quandt C.A."/>
            <person name="Ciobanu D."/>
            <person name="Clum A."/>
            <person name="Salamov A."/>
            <person name="Andreopoulos B."/>
            <person name="Cheng J.F."/>
            <person name="Woyke T."/>
            <person name="Pelin A."/>
            <person name="Henrissat B."/>
            <person name="Reynolds N.K."/>
            <person name="Benny G.L."/>
            <person name="Smith M.E."/>
            <person name="James T.Y."/>
            <person name="Grigoriev I.V."/>
        </authorList>
    </citation>
    <scope>NUCLEOTIDE SEQUENCE [LARGE SCALE GENOMIC DNA]</scope>
    <source>
        <strain evidence="4">CSF55</strain>
    </source>
</reference>
<evidence type="ECO:0000313" key="3">
    <source>
        <dbReference type="EMBL" id="RKP16091.1"/>
    </source>
</evidence>
<organism evidence="3 4">
    <name type="scientific">Rozella allomycis (strain CSF55)</name>
    <dbReference type="NCBI Taxonomy" id="988480"/>
    <lineage>
        <taxon>Eukaryota</taxon>
        <taxon>Fungi</taxon>
        <taxon>Fungi incertae sedis</taxon>
        <taxon>Cryptomycota</taxon>
        <taxon>Cryptomycota incertae sedis</taxon>
        <taxon>Rozella</taxon>
    </lineage>
</organism>
<keyword evidence="2" id="KW-0812">Transmembrane</keyword>
<dbReference type="AlphaFoldDB" id="A0A4P9YBY1"/>
<feature type="region of interest" description="Disordered" evidence="1">
    <location>
        <begin position="77"/>
        <end position="98"/>
    </location>
</feature>
<gene>
    <name evidence="3" type="ORF">ROZALSC1DRAFT_25675</name>
</gene>
<evidence type="ECO:0000256" key="1">
    <source>
        <dbReference type="SAM" id="MobiDB-lite"/>
    </source>
</evidence>
<sequence>MRMVRSVKKRKLKDHCQLDNRNINQHMDYFKSTFGSAPMGNFVEEVNFDVEGDEIVDENENLLSDVVNLHDDNESILLGESSSNSSPNSININQSNANHGISNLPDSNLYSSSSSPSDLGEVMLIDLPCPSSISNSTSKSNFNHINNHALPYQVDAPSNVNHEISNLPASISPILCSSSLSSSDLGEVMLIDLPCPSSISNFNSNSNFNSYSDPYSNSTSNINLSKNQSLPCQVDALTCNEHLTSMSNSVLHPVSYLNSKLPMVDVSMNESLPCQNDTSRKESYLHLAYCQPTIVLIVQAILLQMIVLRIQDSFMIVFPLWLAENLSILAKHLEKIHFYLILVAQRARLSQWILLFLSTQQKSQKAPTLSILL</sequence>
<name>A0A4P9YBY1_ROZAC</name>
<evidence type="ECO:0000313" key="4">
    <source>
        <dbReference type="Proteomes" id="UP000281549"/>
    </source>
</evidence>
<dbReference type="EMBL" id="ML007014">
    <property type="protein sequence ID" value="RKP16091.1"/>
    <property type="molecule type" value="Genomic_DNA"/>
</dbReference>
<proteinExistence type="predicted"/>
<protein>
    <submittedName>
        <fullName evidence="3">Uncharacterized protein</fullName>
    </submittedName>
</protein>
<keyword evidence="2" id="KW-1133">Transmembrane helix</keyword>
<keyword evidence="2" id="KW-0472">Membrane</keyword>
<evidence type="ECO:0000256" key="2">
    <source>
        <dbReference type="SAM" id="Phobius"/>
    </source>
</evidence>
<dbReference type="Proteomes" id="UP000281549">
    <property type="component" value="Unassembled WGS sequence"/>
</dbReference>
<feature type="transmembrane region" description="Helical" evidence="2">
    <location>
        <begin position="287"/>
        <end position="307"/>
    </location>
</feature>